<protein>
    <submittedName>
        <fullName evidence="1">Uncharacterized protein</fullName>
    </submittedName>
</protein>
<evidence type="ECO:0000313" key="2">
    <source>
        <dbReference type="Proteomes" id="UP000252189"/>
    </source>
</evidence>
<sequence>MVGGAATAVTRSRRAPLKAVAGAGATVGVGYGGSFAASGRGRVVVPHVSGRLVDGGTARIVDIYHEELNRDGTADRRVRDGYRGRIDEGIVSTDLHRDLFDRFAAVRYYLGHDCPGCSAPAVSRREFNGVALDESVRLAYHDDGATVVPAPL</sequence>
<dbReference type="AlphaFoldDB" id="A0A368N9H0"/>
<reference evidence="1 2" key="1">
    <citation type="submission" date="2018-07" db="EMBL/GenBank/DDBJ databases">
        <title>Genome sequences of Haloplanus salinus JCM 18368T.</title>
        <authorList>
            <person name="Kim Y.B."/>
            <person name="Roh S.W."/>
        </authorList>
    </citation>
    <scope>NUCLEOTIDE SEQUENCE [LARGE SCALE GENOMIC DNA]</scope>
    <source>
        <strain evidence="1 2">JCM 18368</strain>
    </source>
</reference>
<dbReference type="EMBL" id="QPHM01000001">
    <property type="protein sequence ID" value="RCU47202.1"/>
    <property type="molecule type" value="Genomic_DNA"/>
</dbReference>
<dbReference type="Proteomes" id="UP000252189">
    <property type="component" value="Unassembled WGS sequence"/>
</dbReference>
<keyword evidence="2" id="KW-1185">Reference proteome</keyword>
<organism evidence="1 2">
    <name type="scientific">Haloplanus salinus</name>
    <dbReference type="NCBI Taxonomy" id="1126245"/>
    <lineage>
        <taxon>Archaea</taxon>
        <taxon>Methanobacteriati</taxon>
        <taxon>Methanobacteriota</taxon>
        <taxon>Stenosarchaea group</taxon>
        <taxon>Halobacteria</taxon>
        <taxon>Halobacteriales</taxon>
        <taxon>Haloferacaceae</taxon>
        <taxon>Haloplanus</taxon>
    </lineage>
</organism>
<name>A0A368N9H0_9EURY</name>
<proteinExistence type="predicted"/>
<accession>A0A368N9H0</accession>
<evidence type="ECO:0000313" key="1">
    <source>
        <dbReference type="EMBL" id="RCU47202.1"/>
    </source>
</evidence>
<gene>
    <name evidence="1" type="ORF">DU504_07745</name>
</gene>
<comment type="caution">
    <text evidence="1">The sequence shown here is derived from an EMBL/GenBank/DDBJ whole genome shotgun (WGS) entry which is preliminary data.</text>
</comment>